<dbReference type="SUPFAM" id="SSF102114">
    <property type="entry name" value="Radical SAM enzymes"/>
    <property type="match status" value="1"/>
</dbReference>
<evidence type="ECO:0000256" key="2">
    <source>
        <dbReference type="ARBA" id="ARBA00022603"/>
    </source>
</evidence>
<evidence type="ECO:0000259" key="8">
    <source>
        <dbReference type="PROSITE" id="PS51332"/>
    </source>
</evidence>
<comment type="cofactor">
    <cofactor evidence="1">
        <name>[4Fe-4S] cluster</name>
        <dbReference type="ChEBI" id="CHEBI:49883"/>
    </cofactor>
</comment>
<dbReference type="Proteomes" id="UP000001660">
    <property type="component" value="Chromosome"/>
</dbReference>
<gene>
    <name evidence="10" type="ORF">NIDE2333</name>
</gene>
<dbReference type="PANTHER" id="PTHR43409:SF7">
    <property type="entry name" value="BLL1977 PROTEIN"/>
    <property type="match status" value="1"/>
</dbReference>
<dbReference type="InterPro" id="IPR058240">
    <property type="entry name" value="rSAM_sf"/>
</dbReference>
<name>D8PFK9_9BACT</name>
<dbReference type="InterPro" id="IPR051198">
    <property type="entry name" value="BchE-like"/>
</dbReference>
<keyword evidence="6" id="KW-0408">Iron</keyword>
<dbReference type="STRING" id="330214.NIDE2333"/>
<dbReference type="SFLD" id="SFLDS00029">
    <property type="entry name" value="Radical_SAM"/>
    <property type="match status" value="1"/>
</dbReference>
<dbReference type="CDD" id="cd02068">
    <property type="entry name" value="radical_SAM_B12_BD"/>
    <property type="match status" value="1"/>
</dbReference>
<dbReference type="Pfam" id="PF02310">
    <property type="entry name" value="B12-binding"/>
    <property type="match status" value="1"/>
</dbReference>
<dbReference type="SFLD" id="SFLDG01082">
    <property type="entry name" value="B12-binding_domain_containing"/>
    <property type="match status" value="1"/>
</dbReference>
<dbReference type="InterPro" id="IPR007197">
    <property type="entry name" value="rSAM"/>
</dbReference>
<dbReference type="GO" id="GO:0003824">
    <property type="term" value="F:catalytic activity"/>
    <property type="evidence" value="ECO:0007669"/>
    <property type="project" value="InterPro"/>
</dbReference>
<dbReference type="KEGG" id="nde:NIDE2333"/>
<dbReference type="Gene3D" id="3.80.30.20">
    <property type="entry name" value="tm_1862 like domain"/>
    <property type="match status" value="1"/>
</dbReference>
<dbReference type="HOGENOM" id="CLU_021572_4_2_0"/>
<dbReference type="PROSITE" id="PS51332">
    <property type="entry name" value="B12_BINDING"/>
    <property type="match status" value="1"/>
</dbReference>
<evidence type="ECO:0000256" key="5">
    <source>
        <dbReference type="ARBA" id="ARBA00022723"/>
    </source>
</evidence>
<dbReference type="OrthoDB" id="9801424at2"/>
<reference evidence="10 11" key="1">
    <citation type="journal article" date="2010" name="Proc. Natl. Acad. Sci. U.S.A.">
        <title>A Nitrospira metagenome illuminates the physiology and evolution of globally important nitrite-oxidizing bacteria.</title>
        <authorList>
            <person name="Lucker S."/>
            <person name="Wagner M."/>
            <person name="Maixner F."/>
            <person name="Pelletier E."/>
            <person name="Koch H."/>
            <person name="Vacherie B."/>
            <person name="Rattei T."/>
            <person name="Sinninghe Damste J."/>
            <person name="Spieck E."/>
            <person name="Le Paslier D."/>
            <person name="Daims H."/>
        </authorList>
    </citation>
    <scope>NUCLEOTIDE SEQUENCE [LARGE SCALE GENOMIC DNA]</scope>
</reference>
<dbReference type="eggNOG" id="COG1032">
    <property type="taxonomic scope" value="Bacteria"/>
</dbReference>
<dbReference type="GO" id="GO:0051539">
    <property type="term" value="F:4 iron, 4 sulfur cluster binding"/>
    <property type="evidence" value="ECO:0007669"/>
    <property type="project" value="UniProtKB-KW"/>
</dbReference>
<dbReference type="SUPFAM" id="SSF52242">
    <property type="entry name" value="Cobalamin (vitamin B12)-binding domain"/>
    <property type="match status" value="1"/>
</dbReference>
<dbReference type="PANTHER" id="PTHR43409">
    <property type="entry name" value="ANAEROBIC MAGNESIUM-PROTOPORPHYRIN IX MONOMETHYL ESTER CYCLASE-RELATED"/>
    <property type="match status" value="1"/>
</dbReference>
<organism evidence="10 11">
    <name type="scientific">Nitrospira defluvii</name>
    <dbReference type="NCBI Taxonomy" id="330214"/>
    <lineage>
        <taxon>Bacteria</taxon>
        <taxon>Pseudomonadati</taxon>
        <taxon>Nitrospirota</taxon>
        <taxon>Nitrospiria</taxon>
        <taxon>Nitrospirales</taxon>
        <taxon>Nitrospiraceae</taxon>
        <taxon>Nitrospira</taxon>
    </lineage>
</organism>
<keyword evidence="4" id="KW-0949">S-adenosyl-L-methionine</keyword>
<keyword evidence="5" id="KW-0479">Metal-binding</keyword>
<evidence type="ECO:0000313" key="10">
    <source>
        <dbReference type="EMBL" id="CBK42046.1"/>
    </source>
</evidence>
<dbReference type="SMART" id="SM00729">
    <property type="entry name" value="Elp3"/>
    <property type="match status" value="1"/>
</dbReference>
<dbReference type="Pfam" id="PF04055">
    <property type="entry name" value="Radical_SAM"/>
    <property type="match status" value="1"/>
</dbReference>
<dbReference type="Gene3D" id="3.40.50.280">
    <property type="entry name" value="Cobalamin-binding domain"/>
    <property type="match status" value="1"/>
</dbReference>
<dbReference type="PROSITE" id="PS51918">
    <property type="entry name" value="RADICAL_SAM"/>
    <property type="match status" value="1"/>
</dbReference>
<accession>D8PFK9</accession>
<evidence type="ECO:0000313" key="11">
    <source>
        <dbReference type="Proteomes" id="UP000001660"/>
    </source>
</evidence>
<dbReference type="SFLD" id="SFLDG01123">
    <property type="entry name" value="methyltransferase_(Class_B)"/>
    <property type="match status" value="1"/>
</dbReference>
<keyword evidence="3" id="KW-0808">Transferase</keyword>
<keyword evidence="2" id="KW-0489">Methyltransferase</keyword>
<feature type="domain" description="Radical SAM core" evidence="9">
    <location>
        <begin position="193"/>
        <end position="424"/>
    </location>
</feature>
<evidence type="ECO:0000256" key="6">
    <source>
        <dbReference type="ARBA" id="ARBA00023004"/>
    </source>
</evidence>
<keyword evidence="7" id="KW-0411">Iron-sulfur</keyword>
<dbReference type="InterPro" id="IPR034466">
    <property type="entry name" value="Methyltransferase_Class_B"/>
</dbReference>
<protein>
    <submittedName>
        <fullName evidence="10">Uncharacterized protein</fullName>
    </submittedName>
</protein>
<evidence type="ECO:0000256" key="1">
    <source>
        <dbReference type="ARBA" id="ARBA00001966"/>
    </source>
</evidence>
<dbReference type="CDD" id="cd01335">
    <property type="entry name" value="Radical_SAM"/>
    <property type="match status" value="1"/>
</dbReference>
<dbReference type="InterPro" id="IPR006158">
    <property type="entry name" value="Cobalamin-bd"/>
</dbReference>
<dbReference type="GO" id="GO:0046872">
    <property type="term" value="F:metal ion binding"/>
    <property type="evidence" value="ECO:0007669"/>
    <property type="project" value="UniProtKB-KW"/>
</dbReference>
<dbReference type="InterPro" id="IPR036724">
    <property type="entry name" value="Cobalamin-bd_sf"/>
</dbReference>
<evidence type="ECO:0000256" key="4">
    <source>
        <dbReference type="ARBA" id="ARBA00022691"/>
    </source>
</evidence>
<dbReference type="AlphaFoldDB" id="D8PFK9"/>
<evidence type="ECO:0000256" key="3">
    <source>
        <dbReference type="ARBA" id="ARBA00022679"/>
    </source>
</evidence>
<evidence type="ECO:0000259" key="9">
    <source>
        <dbReference type="PROSITE" id="PS51918"/>
    </source>
</evidence>
<dbReference type="GO" id="GO:0031419">
    <property type="term" value="F:cobalamin binding"/>
    <property type="evidence" value="ECO:0007669"/>
    <property type="project" value="InterPro"/>
</dbReference>
<sequence length="541" mass="59423">MNVLLLYPTWTGAYGLFGHFARRNSTWPPLNLALLAAIAERHGHNVTILDGESEQVSLDDMVQRAVAMKPDLIGFTATSPFFHLSKTVAEGIKRLAPDIPIAVGGPHITIMKEQALLSCFDYAFIGEAEESWPQFLNACEQGKDLSSVAGIIYRRDAEVVSTGQPEDITNLDALPIPARHRLPMSRYKLGTLRGRLPFTSIQTMRGCPWKCIFCASEALKTTEMRVRSPRSVVNEMKQVVETFGTRHFYIVDDVMTLWKDHILEICDLIDREGLQITFEGSTRANLVEEDVIARLVKSGLIRLSFGLETVDPEIRKTMKKQVPLEHYVKANGICNKYGVEALNSVMIGLPGETRETVRATLKFLRQAREVKQANFAIAVPYPGTEFHKLAVNGEKGVKLMTQDFSEYRRYGSAVTTVGELTPHDLIDLQNEGFVSIYSAPWRWIPMLQKHGVIGGSLMLVRVARLLSKKLFAASGRASQEQLISLGDGAFSRIQEPALSAQPAGAGPTGSSSTGPLLTIASASRAAAAPAGHFGHPTNPNG</sequence>
<keyword evidence="11" id="KW-1185">Reference proteome</keyword>
<dbReference type="InterPro" id="IPR023404">
    <property type="entry name" value="rSAM_horseshoe"/>
</dbReference>
<dbReference type="InterPro" id="IPR006638">
    <property type="entry name" value="Elp3/MiaA/NifB-like_rSAM"/>
</dbReference>
<feature type="domain" description="B12-binding" evidence="8">
    <location>
        <begin position="6"/>
        <end position="146"/>
    </location>
</feature>
<dbReference type="EMBL" id="FP929003">
    <property type="protein sequence ID" value="CBK42046.1"/>
    <property type="molecule type" value="Genomic_DNA"/>
</dbReference>
<proteinExistence type="predicted"/>
<evidence type="ECO:0000256" key="7">
    <source>
        <dbReference type="ARBA" id="ARBA00023014"/>
    </source>
</evidence>